<sequence length="124" mass="14588">MGLFFISLYFILAGMVIFGVFGHIPSHYNSQKKSPQPSKFEQKLKESAQKSHEERLQAEEKLKQTQEKLAQIKAEKAKENRRKEEEKWAKYKEEALMNRKELQHLCEKDTNSVDENNSSNDKEK</sequence>
<evidence type="ECO:0000256" key="2">
    <source>
        <dbReference type="SAM" id="Phobius"/>
    </source>
</evidence>
<organism evidence="3 4">
    <name type="scientific">Bacteroides cellulosilyticus</name>
    <dbReference type="NCBI Taxonomy" id="246787"/>
    <lineage>
        <taxon>Bacteria</taxon>
        <taxon>Pseudomonadati</taxon>
        <taxon>Bacteroidota</taxon>
        <taxon>Bacteroidia</taxon>
        <taxon>Bacteroidales</taxon>
        <taxon>Bacteroidaceae</taxon>
        <taxon>Bacteroides</taxon>
    </lineage>
</organism>
<evidence type="ECO:0000256" key="1">
    <source>
        <dbReference type="SAM" id="MobiDB-lite"/>
    </source>
</evidence>
<accession>A0AAW8VJP1</accession>
<feature type="compositionally biased region" description="Polar residues" evidence="1">
    <location>
        <begin position="29"/>
        <end position="39"/>
    </location>
</feature>
<reference evidence="3" key="1">
    <citation type="submission" date="2023-08" db="EMBL/GenBank/DDBJ databases">
        <title>Reintroducing virulent viruses to syntetic microbiomes.</title>
        <authorList>
            <person name="Wilde J."/>
            <person name="Boyes R."/>
            <person name="Robinson A.V."/>
            <person name="Daisley B.A."/>
            <person name="Allen-Vercoe E."/>
        </authorList>
    </citation>
    <scope>NUCLEOTIDE SEQUENCE</scope>
    <source>
        <strain evidence="3">225I_12FAA</strain>
    </source>
</reference>
<evidence type="ECO:0008006" key="5">
    <source>
        <dbReference type="Google" id="ProtNLM"/>
    </source>
</evidence>
<comment type="caution">
    <text evidence="3">The sequence shown here is derived from an EMBL/GenBank/DDBJ whole genome shotgun (WGS) entry which is preliminary data.</text>
</comment>
<proteinExistence type="predicted"/>
<dbReference type="RefSeq" id="WP_313753328.1">
    <property type="nucleotide sequence ID" value="NZ_JAVSNH010000001.1"/>
</dbReference>
<evidence type="ECO:0000313" key="3">
    <source>
        <dbReference type="EMBL" id="MDT4512420.1"/>
    </source>
</evidence>
<feature type="region of interest" description="Disordered" evidence="1">
    <location>
        <begin position="102"/>
        <end position="124"/>
    </location>
</feature>
<gene>
    <name evidence="3" type="ORF">RO785_15730</name>
</gene>
<protein>
    <recommendedName>
        <fullName evidence="5">DUF4890 domain-containing protein</fullName>
    </recommendedName>
</protein>
<dbReference type="EMBL" id="JAVSNH010000001">
    <property type="protein sequence ID" value="MDT4512420.1"/>
    <property type="molecule type" value="Genomic_DNA"/>
</dbReference>
<dbReference type="Proteomes" id="UP001266995">
    <property type="component" value="Unassembled WGS sequence"/>
</dbReference>
<keyword evidence="2" id="KW-1133">Transmembrane helix</keyword>
<feature type="transmembrane region" description="Helical" evidence="2">
    <location>
        <begin position="6"/>
        <end position="24"/>
    </location>
</feature>
<feature type="compositionally biased region" description="Basic and acidic residues" evidence="1">
    <location>
        <begin position="40"/>
        <end position="65"/>
    </location>
</feature>
<name>A0AAW8VJP1_9BACE</name>
<evidence type="ECO:0000313" key="4">
    <source>
        <dbReference type="Proteomes" id="UP001266995"/>
    </source>
</evidence>
<keyword evidence="2" id="KW-0472">Membrane</keyword>
<dbReference type="AlphaFoldDB" id="A0AAW8VJP1"/>
<keyword evidence="2" id="KW-0812">Transmembrane</keyword>
<feature type="compositionally biased region" description="Polar residues" evidence="1">
    <location>
        <begin position="113"/>
        <end position="124"/>
    </location>
</feature>
<feature type="region of interest" description="Disordered" evidence="1">
    <location>
        <begin position="29"/>
        <end position="65"/>
    </location>
</feature>
<feature type="compositionally biased region" description="Basic and acidic residues" evidence="1">
    <location>
        <begin position="102"/>
        <end position="111"/>
    </location>
</feature>